<dbReference type="PANTHER" id="PTHR46797:SF1">
    <property type="entry name" value="METHYLPHOSPHONATE SYNTHASE"/>
    <property type="match status" value="1"/>
</dbReference>
<dbReference type="Pfam" id="PF01381">
    <property type="entry name" value="HTH_3"/>
    <property type="match status" value="1"/>
</dbReference>
<name>A0A0V8J8C9_9BACL</name>
<dbReference type="Proteomes" id="UP000054099">
    <property type="component" value="Unassembled WGS sequence"/>
</dbReference>
<keyword evidence="5" id="KW-1185">Reference proteome</keyword>
<dbReference type="GO" id="GO:0003677">
    <property type="term" value="F:DNA binding"/>
    <property type="evidence" value="ECO:0007669"/>
    <property type="project" value="UniProtKB-KW"/>
</dbReference>
<organism evidence="4 5">
    <name type="scientific">Fictibacillus enclensis</name>
    <dbReference type="NCBI Taxonomy" id="1017270"/>
    <lineage>
        <taxon>Bacteria</taxon>
        <taxon>Bacillati</taxon>
        <taxon>Bacillota</taxon>
        <taxon>Bacilli</taxon>
        <taxon>Bacillales</taxon>
        <taxon>Fictibacillaceae</taxon>
        <taxon>Fictibacillus</taxon>
    </lineage>
</organism>
<dbReference type="AlphaFoldDB" id="A0A0V8J8C9"/>
<dbReference type="PROSITE" id="PS50943">
    <property type="entry name" value="HTH_CROC1"/>
    <property type="match status" value="1"/>
</dbReference>
<evidence type="ECO:0000313" key="4">
    <source>
        <dbReference type="EMBL" id="KSU83447.1"/>
    </source>
</evidence>
<dbReference type="OrthoDB" id="2003870at2"/>
<evidence type="ECO:0000259" key="2">
    <source>
        <dbReference type="PROSITE" id="PS50943"/>
    </source>
</evidence>
<comment type="caution">
    <text evidence="4">The sequence shown here is derived from an EMBL/GenBank/DDBJ whole genome shotgun (WGS) entry which is preliminary data.</text>
</comment>
<evidence type="ECO:0000313" key="5">
    <source>
        <dbReference type="Proteomes" id="UP000054099"/>
    </source>
</evidence>
<dbReference type="RefSeq" id="WP_061972286.1">
    <property type="nucleotide sequence ID" value="NZ_FMAV01000002.1"/>
</dbReference>
<keyword evidence="1" id="KW-0238">DNA-binding</keyword>
<dbReference type="GO" id="GO:0003700">
    <property type="term" value="F:DNA-binding transcription factor activity"/>
    <property type="evidence" value="ECO:0007669"/>
    <property type="project" value="TreeGrafter"/>
</dbReference>
<dbReference type="Gene3D" id="1.10.260.40">
    <property type="entry name" value="lambda repressor-like DNA-binding domains"/>
    <property type="match status" value="1"/>
</dbReference>
<gene>
    <name evidence="4" type="ORF">AS030_12860</name>
</gene>
<sequence>MQNFIGKQIKRMRQKKGWSITKLAERSGVSKGYVSSIENHKTNPSAQMIMKVARALEVPVEKLVNNNEYTLDHGWVELIVQAKEIGIDREEIREFLAYESWKIKNKGMSDDSV</sequence>
<dbReference type="InterPro" id="IPR010982">
    <property type="entry name" value="Lambda_DNA-bd_dom_sf"/>
</dbReference>
<evidence type="ECO:0008006" key="6">
    <source>
        <dbReference type="Google" id="ProtNLM"/>
    </source>
</evidence>
<dbReference type="SUPFAM" id="SSF47413">
    <property type="entry name" value="lambda repressor-like DNA-binding domains"/>
    <property type="match status" value="1"/>
</dbReference>
<dbReference type="SUPFAM" id="SSF47406">
    <property type="entry name" value="SinR repressor dimerisation domain-like"/>
    <property type="match status" value="1"/>
</dbReference>
<feature type="domain" description="HTH cro/C1-type" evidence="2">
    <location>
        <begin position="9"/>
        <end position="63"/>
    </location>
</feature>
<reference evidence="4 5" key="1">
    <citation type="journal article" date="2014" name="Antonie Van Leeuwenhoek">
        <title>Fictibacillus enclensis sp. nov., isolated from marine sediment.</title>
        <authorList>
            <person name="Dastager S.G."/>
            <person name="Mawlankar R."/>
            <person name="Srinivasan K."/>
            <person name="Tang S.K."/>
            <person name="Lee J.C."/>
            <person name="Ramana V.V."/>
            <person name="Shouche Y.S."/>
        </authorList>
    </citation>
    <scope>NUCLEOTIDE SEQUENCE [LARGE SCALE GENOMIC DNA]</scope>
    <source>
        <strain evidence="4 5">NIO-1003</strain>
    </source>
</reference>
<dbReference type="GO" id="GO:0005829">
    <property type="term" value="C:cytosol"/>
    <property type="evidence" value="ECO:0007669"/>
    <property type="project" value="TreeGrafter"/>
</dbReference>
<dbReference type="SMART" id="SM00530">
    <property type="entry name" value="HTH_XRE"/>
    <property type="match status" value="1"/>
</dbReference>
<evidence type="ECO:0000259" key="3">
    <source>
        <dbReference type="PROSITE" id="PS51500"/>
    </source>
</evidence>
<dbReference type="InterPro" id="IPR010981">
    <property type="entry name" value="SinR/SinI_dimer_dom"/>
</dbReference>
<protein>
    <recommendedName>
        <fullName evidence="6">Transcriptional regulator</fullName>
    </recommendedName>
</protein>
<dbReference type="InterPro" id="IPR050807">
    <property type="entry name" value="TransReg_Diox_bact_type"/>
</dbReference>
<dbReference type="Pfam" id="PF08671">
    <property type="entry name" value="SinI"/>
    <property type="match status" value="1"/>
</dbReference>
<evidence type="ECO:0000256" key="1">
    <source>
        <dbReference type="ARBA" id="ARBA00023125"/>
    </source>
</evidence>
<accession>A0A0V8J8C9</accession>
<proteinExistence type="predicted"/>
<dbReference type="InterPro" id="IPR036281">
    <property type="entry name" value="SinR/SinI_dimer_dom_sf"/>
</dbReference>
<dbReference type="PANTHER" id="PTHR46797">
    <property type="entry name" value="HTH-TYPE TRANSCRIPTIONAL REGULATOR"/>
    <property type="match status" value="1"/>
</dbReference>
<feature type="domain" description="Sin" evidence="3">
    <location>
        <begin position="62"/>
        <end position="100"/>
    </location>
</feature>
<dbReference type="CDD" id="cd00093">
    <property type="entry name" value="HTH_XRE"/>
    <property type="match status" value="1"/>
</dbReference>
<dbReference type="PROSITE" id="PS51500">
    <property type="entry name" value="SIN"/>
    <property type="match status" value="1"/>
</dbReference>
<dbReference type="GO" id="GO:0046983">
    <property type="term" value="F:protein dimerization activity"/>
    <property type="evidence" value="ECO:0007669"/>
    <property type="project" value="InterPro"/>
</dbReference>
<dbReference type="InterPro" id="IPR001387">
    <property type="entry name" value="Cro/C1-type_HTH"/>
</dbReference>
<dbReference type="EMBL" id="LNQN01000002">
    <property type="protein sequence ID" value="KSU83447.1"/>
    <property type="molecule type" value="Genomic_DNA"/>
</dbReference>